<dbReference type="Proteomes" id="UP000282433">
    <property type="component" value="Chromosome"/>
</dbReference>
<name>A0A447S469_KLEPN</name>
<keyword evidence="2" id="KW-0808">Transferase</keyword>
<gene>
    <name evidence="2" type="primary">moeA_4</name>
    <name evidence="2" type="ORF">NCTC13635_06353</name>
</gene>
<proteinExistence type="predicted"/>
<dbReference type="EMBL" id="LR134162">
    <property type="protein sequence ID" value="VEB06881.1"/>
    <property type="molecule type" value="Genomic_DNA"/>
</dbReference>
<organism evidence="2 3">
    <name type="scientific">Klebsiella pneumoniae</name>
    <dbReference type="NCBI Taxonomy" id="573"/>
    <lineage>
        <taxon>Bacteria</taxon>
        <taxon>Pseudomonadati</taxon>
        <taxon>Pseudomonadota</taxon>
        <taxon>Gammaproteobacteria</taxon>
        <taxon>Enterobacterales</taxon>
        <taxon>Enterobacteriaceae</taxon>
        <taxon>Klebsiella/Raoultella group</taxon>
        <taxon>Klebsiella</taxon>
        <taxon>Klebsiella pneumoniae complex</taxon>
    </lineage>
</organism>
<feature type="region of interest" description="Disordered" evidence="1">
    <location>
        <begin position="32"/>
        <end position="57"/>
    </location>
</feature>
<accession>A0A447S469</accession>
<reference evidence="2 3" key="1">
    <citation type="submission" date="2018-12" db="EMBL/GenBank/DDBJ databases">
        <authorList>
            <consortium name="Pathogen Informatics"/>
        </authorList>
    </citation>
    <scope>NUCLEOTIDE SEQUENCE [LARGE SCALE GENOMIC DNA]</scope>
    <source>
        <strain evidence="2 3">NCTC13635</strain>
    </source>
</reference>
<dbReference type="EC" id="2.10.1.1" evidence="2"/>
<evidence type="ECO:0000313" key="2">
    <source>
        <dbReference type="EMBL" id="VEB06881.1"/>
    </source>
</evidence>
<protein>
    <submittedName>
        <fullName evidence="2">Molybdopterin biosynthesis protein MoeA</fullName>
        <ecNumber evidence="2">2.10.1.1</ecNumber>
    </submittedName>
</protein>
<evidence type="ECO:0000256" key="1">
    <source>
        <dbReference type="SAM" id="MobiDB-lite"/>
    </source>
</evidence>
<dbReference type="AlphaFoldDB" id="A0A447S469"/>
<evidence type="ECO:0000313" key="3">
    <source>
        <dbReference type="Proteomes" id="UP000282433"/>
    </source>
</evidence>
<sequence length="57" mass="5859">MPSGLNDLRDGAALPVAGKAFAGQPFNDAWPSGTCNPHHDRRAGAGRLRCGGDAGRD</sequence>
<dbReference type="GO" id="GO:0061599">
    <property type="term" value="F:molybdopterin molybdotransferase activity"/>
    <property type="evidence" value="ECO:0007669"/>
    <property type="project" value="UniProtKB-EC"/>
</dbReference>